<dbReference type="EMBL" id="JACBYQ010000002">
    <property type="protein sequence ID" value="NYE95876.1"/>
    <property type="molecule type" value="Genomic_DNA"/>
</dbReference>
<protein>
    <recommendedName>
        <fullName evidence="1">TnsA endonuclease N-terminal domain-containing protein</fullName>
    </recommendedName>
</protein>
<dbReference type="RefSeq" id="WP_179389605.1">
    <property type="nucleotide sequence ID" value="NZ_JACBYQ010000002.1"/>
</dbReference>
<reference evidence="2 3" key="1">
    <citation type="submission" date="2020-07" db="EMBL/GenBank/DDBJ databases">
        <title>Sequencing the genomes of 1000 actinobacteria strains.</title>
        <authorList>
            <person name="Klenk H.-P."/>
        </authorList>
    </citation>
    <scope>NUCLEOTIDE SEQUENCE [LARGE SCALE GENOMIC DNA]</scope>
    <source>
        <strain evidence="2 3">DSM 102047</strain>
    </source>
</reference>
<comment type="caution">
    <text evidence="2">The sequence shown here is derived from an EMBL/GenBank/DDBJ whole genome shotgun (WGS) entry which is preliminary data.</text>
</comment>
<dbReference type="Proteomes" id="UP000521748">
    <property type="component" value="Unassembled WGS sequence"/>
</dbReference>
<accession>A0A7Y9LUK5</accession>
<dbReference type="NCBIfam" id="NF033179">
    <property type="entry name" value="TnsA_like_Actin"/>
    <property type="match status" value="1"/>
</dbReference>
<proteinExistence type="predicted"/>
<dbReference type="Pfam" id="PF08722">
    <property type="entry name" value="Tn7_TnsA-like_N"/>
    <property type="match status" value="1"/>
</dbReference>
<dbReference type="InterPro" id="IPR014833">
    <property type="entry name" value="TnsA_N"/>
</dbReference>
<organism evidence="2 3">
    <name type="scientific">Psychromicrobium silvestre</name>
    <dbReference type="NCBI Taxonomy" id="1645614"/>
    <lineage>
        <taxon>Bacteria</taxon>
        <taxon>Bacillati</taxon>
        <taxon>Actinomycetota</taxon>
        <taxon>Actinomycetes</taxon>
        <taxon>Micrococcales</taxon>
        <taxon>Micrococcaceae</taxon>
        <taxon>Psychromicrobium</taxon>
    </lineage>
</organism>
<dbReference type="InterPro" id="IPR048000">
    <property type="entry name" value="TnsA-like"/>
</dbReference>
<gene>
    <name evidence="2" type="ORF">FHU41_002126</name>
</gene>
<dbReference type="AlphaFoldDB" id="A0A7Y9LUK5"/>
<keyword evidence="3" id="KW-1185">Reference proteome</keyword>
<evidence type="ECO:0000259" key="1">
    <source>
        <dbReference type="Pfam" id="PF08722"/>
    </source>
</evidence>
<sequence>MVPTSSSVVQFEYRDSTGTAVGVSAAEVIGADILRGSPVRRPSSYVGQRHYPGIFWSATTRTQLLYESLLEESFLWVADFDSAITGIASQPFRLRGQFLGRMRSHVPDFLLQTVEGRFRVVDVKPEDKLDRPEVAEIFEWTSRVCASKGWEYQVFTGVRRIILRNIRLIGRYRTAGLFFDPPLVGVGAEDLAGLTVSEASGALEPFASVERSALSLVLERLWWGEVGVDLRVPLSGSSLLFEGESRGF</sequence>
<evidence type="ECO:0000313" key="3">
    <source>
        <dbReference type="Proteomes" id="UP000521748"/>
    </source>
</evidence>
<feature type="domain" description="TnsA endonuclease N-terminal" evidence="1">
    <location>
        <begin position="82"/>
        <end position="156"/>
    </location>
</feature>
<evidence type="ECO:0000313" key="2">
    <source>
        <dbReference type="EMBL" id="NYE95876.1"/>
    </source>
</evidence>
<name>A0A7Y9LUK5_9MICC</name>